<evidence type="ECO:0000259" key="2">
    <source>
        <dbReference type="PROSITE" id="PS50940"/>
    </source>
</evidence>
<protein>
    <recommendedName>
        <fullName evidence="2">Chitin-binding type-2 domain-containing protein</fullName>
    </recommendedName>
</protein>
<organism evidence="3 4">
    <name type="scientific">Caenorhabditis auriculariae</name>
    <dbReference type="NCBI Taxonomy" id="2777116"/>
    <lineage>
        <taxon>Eukaryota</taxon>
        <taxon>Metazoa</taxon>
        <taxon>Ecdysozoa</taxon>
        <taxon>Nematoda</taxon>
        <taxon>Chromadorea</taxon>
        <taxon>Rhabditida</taxon>
        <taxon>Rhabditina</taxon>
        <taxon>Rhabditomorpha</taxon>
        <taxon>Rhabditoidea</taxon>
        <taxon>Rhabditidae</taxon>
        <taxon>Peloderinae</taxon>
        <taxon>Caenorhabditis</taxon>
    </lineage>
</organism>
<keyword evidence="4" id="KW-1185">Reference proteome</keyword>
<dbReference type="Proteomes" id="UP000835052">
    <property type="component" value="Unassembled WGS sequence"/>
</dbReference>
<evidence type="ECO:0000313" key="4">
    <source>
        <dbReference type="Proteomes" id="UP000835052"/>
    </source>
</evidence>
<feature type="signal peptide" evidence="1">
    <location>
        <begin position="1"/>
        <end position="15"/>
    </location>
</feature>
<sequence>MYLVLLFCFVVGLNTTCVNDFYQCAYGLNYVIANRRDCSRFVTCAYGRPSYFQCRQRLVYDFCVQKCVPARSAKPQFECYNASLPGCVIQVDRPYDPLQAPALTNSNAQSNGASGYGSNNPWIPYQGNTNYPTNGMTSSSFNDTLMGLMSPWSTFSQYPQNWFSPYPPSIFQPSYQQPTSVPVSPCVPSDPWPTAPTTVLPPLQTLPLINVNFTVTASPTL</sequence>
<name>A0A8S1HIW7_9PELO</name>
<dbReference type="Pfam" id="PF01607">
    <property type="entry name" value="CBM_14"/>
    <property type="match status" value="1"/>
</dbReference>
<accession>A0A8S1HIW7</accession>
<feature type="domain" description="Chitin-binding type-2" evidence="2">
    <location>
        <begin position="21"/>
        <end position="81"/>
    </location>
</feature>
<evidence type="ECO:0000256" key="1">
    <source>
        <dbReference type="SAM" id="SignalP"/>
    </source>
</evidence>
<dbReference type="SUPFAM" id="SSF57625">
    <property type="entry name" value="Invertebrate chitin-binding proteins"/>
    <property type="match status" value="1"/>
</dbReference>
<feature type="chain" id="PRO_5035813840" description="Chitin-binding type-2 domain-containing protein" evidence="1">
    <location>
        <begin position="16"/>
        <end position="221"/>
    </location>
</feature>
<keyword evidence="1" id="KW-0732">Signal</keyword>
<dbReference type="InterPro" id="IPR002557">
    <property type="entry name" value="Chitin-bd_dom"/>
</dbReference>
<comment type="caution">
    <text evidence="3">The sequence shown here is derived from an EMBL/GenBank/DDBJ whole genome shotgun (WGS) entry which is preliminary data.</text>
</comment>
<dbReference type="AlphaFoldDB" id="A0A8S1HIW7"/>
<dbReference type="PROSITE" id="PS50940">
    <property type="entry name" value="CHIT_BIND_II"/>
    <property type="match status" value="1"/>
</dbReference>
<evidence type="ECO:0000313" key="3">
    <source>
        <dbReference type="EMBL" id="CAD6194368.1"/>
    </source>
</evidence>
<dbReference type="GO" id="GO:0005576">
    <property type="term" value="C:extracellular region"/>
    <property type="evidence" value="ECO:0007669"/>
    <property type="project" value="InterPro"/>
</dbReference>
<gene>
    <name evidence="3" type="ORF">CAUJ_LOCUS10287</name>
</gene>
<dbReference type="GO" id="GO:0008061">
    <property type="term" value="F:chitin binding"/>
    <property type="evidence" value="ECO:0007669"/>
    <property type="project" value="InterPro"/>
</dbReference>
<proteinExistence type="predicted"/>
<reference evidence="3" key="1">
    <citation type="submission" date="2020-10" db="EMBL/GenBank/DDBJ databases">
        <authorList>
            <person name="Kikuchi T."/>
        </authorList>
    </citation>
    <scope>NUCLEOTIDE SEQUENCE</scope>
    <source>
        <strain evidence="3">NKZ352</strain>
    </source>
</reference>
<dbReference type="InterPro" id="IPR036508">
    <property type="entry name" value="Chitin-bd_dom_sf"/>
</dbReference>
<dbReference type="EMBL" id="CAJGYM010000043">
    <property type="protein sequence ID" value="CAD6194368.1"/>
    <property type="molecule type" value="Genomic_DNA"/>
</dbReference>